<dbReference type="Proteomes" id="UP001068021">
    <property type="component" value="Unassembled WGS sequence"/>
</dbReference>
<organism evidence="2 4">
    <name type="scientific">Methanobacterium veterum</name>
    <dbReference type="NCBI Taxonomy" id="408577"/>
    <lineage>
        <taxon>Archaea</taxon>
        <taxon>Methanobacteriati</taxon>
        <taxon>Methanobacteriota</taxon>
        <taxon>Methanomada group</taxon>
        <taxon>Methanobacteria</taxon>
        <taxon>Methanobacteriales</taxon>
        <taxon>Methanobacteriaceae</taxon>
        <taxon>Methanobacterium</taxon>
    </lineage>
</organism>
<dbReference type="RefSeq" id="WP_048082838.1">
    <property type="nucleotide sequence ID" value="NZ_JAPVER010000020.1"/>
</dbReference>
<proteinExistence type="predicted"/>
<sequence>MSDTPKEGDEKKRYWKRQTLTAKILIIFFSIIVLGVIAVIVIGTSLPTYTDLNVTPSNASGIYMNTLTFNGVTEPGATVTIDNHSVTPSNMGKFSYNLTNIALGTHNVSIVAKVPDKEPTKAIFEINRYKDNSGYYIGAKLVNKTNVNLIG</sequence>
<dbReference type="EMBL" id="JAPVES010000029">
    <property type="protein sequence ID" value="MCZ3372009.1"/>
    <property type="molecule type" value="Genomic_DNA"/>
</dbReference>
<name>A0A9E4ZYL5_9EURY</name>
<comment type="caution">
    <text evidence="2">The sequence shown here is derived from an EMBL/GenBank/DDBJ whole genome shotgun (WGS) entry which is preliminary data.</text>
</comment>
<evidence type="ECO:0000313" key="4">
    <source>
        <dbReference type="Proteomes" id="UP001068021"/>
    </source>
</evidence>
<feature type="transmembrane region" description="Helical" evidence="1">
    <location>
        <begin position="20"/>
        <end position="43"/>
    </location>
</feature>
<dbReference type="Proteomes" id="UP001074446">
    <property type="component" value="Unassembled WGS sequence"/>
</dbReference>
<keyword evidence="1" id="KW-0812">Transmembrane</keyword>
<protein>
    <submittedName>
        <fullName evidence="2">Uncharacterized protein</fullName>
    </submittedName>
</protein>
<accession>A0A9E4ZYL5</accession>
<dbReference type="EMBL" id="JAPVER010000020">
    <property type="protein sequence ID" value="MCZ3366501.1"/>
    <property type="molecule type" value="Genomic_DNA"/>
</dbReference>
<evidence type="ECO:0000313" key="3">
    <source>
        <dbReference type="EMBL" id="MCZ3372009.1"/>
    </source>
</evidence>
<evidence type="ECO:0000313" key="2">
    <source>
        <dbReference type="EMBL" id="MCZ3366501.1"/>
    </source>
</evidence>
<gene>
    <name evidence="3" type="ORF">O3H35_05140</name>
    <name evidence="2" type="ORF">O3H54_11475</name>
</gene>
<dbReference type="AlphaFoldDB" id="A0A9E4ZYL5"/>
<evidence type="ECO:0000256" key="1">
    <source>
        <dbReference type="SAM" id="Phobius"/>
    </source>
</evidence>
<reference evidence="2" key="1">
    <citation type="submission" date="2022-12" db="EMBL/GenBank/DDBJ databases">
        <title>Reclassification of two methanogenic archaea species isolated from the Kolyma lowland permafrost.</title>
        <authorList>
            <person name="Trubitsyn V.E."/>
            <person name="Rivkina E.M."/>
            <person name="Shcherbakova V.A."/>
        </authorList>
    </citation>
    <scope>NUCLEOTIDE SEQUENCE</scope>
    <source>
        <strain evidence="2">M2</strain>
        <strain evidence="3">MK4</strain>
    </source>
</reference>
<keyword evidence="4" id="KW-1185">Reference proteome</keyword>
<keyword evidence="1" id="KW-0472">Membrane</keyword>
<keyword evidence="1" id="KW-1133">Transmembrane helix</keyword>